<feature type="compositionally biased region" description="Low complexity" evidence="1">
    <location>
        <begin position="58"/>
        <end position="69"/>
    </location>
</feature>
<gene>
    <name evidence="3" type="ORF">Tco_0911660</name>
</gene>
<reference evidence="3" key="1">
    <citation type="journal article" date="2022" name="Int. J. Mol. Sci.">
        <title>Draft Genome of Tanacetum Coccineum: Genomic Comparison of Closely Related Tanacetum-Family Plants.</title>
        <authorList>
            <person name="Yamashiro T."/>
            <person name="Shiraishi A."/>
            <person name="Nakayama K."/>
            <person name="Satake H."/>
        </authorList>
    </citation>
    <scope>NUCLEOTIDE SEQUENCE</scope>
</reference>
<accession>A0ABQ5CWB7</accession>
<keyword evidence="4" id="KW-1185">Reference proteome</keyword>
<dbReference type="EMBL" id="BQNB010014701">
    <property type="protein sequence ID" value="GJT31385.1"/>
    <property type="molecule type" value="Genomic_DNA"/>
</dbReference>
<evidence type="ECO:0000313" key="4">
    <source>
        <dbReference type="Proteomes" id="UP001151760"/>
    </source>
</evidence>
<name>A0ABQ5CWB7_9ASTR</name>
<comment type="caution">
    <text evidence="3">The sequence shown here is derived from an EMBL/GenBank/DDBJ whole genome shotgun (WGS) entry which is preliminary data.</text>
</comment>
<feature type="region of interest" description="Disordered" evidence="1">
    <location>
        <begin position="43"/>
        <end position="75"/>
    </location>
</feature>
<feature type="chain" id="PRO_5046141704" evidence="2">
    <location>
        <begin position="21"/>
        <end position="112"/>
    </location>
</feature>
<organism evidence="3 4">
    <name type="scientific">Tanacetum coccineum</name>
    <dbReference type="NCBI Taxonomy" id="301880"/>
    <lineage>
        <taxon>Eukaryota</taxon>
        <taxon>Viridiplantae</taxon>
        <taxon>Streptophyta</taxon>
        <taxon>Embryophyta</taxon>
        <taxon>Tracheophyta</taxon>
        <taxon>Spermatophyta</taxon>
        <taxon>Magnoliopsida</taxon>
        <taxon>eudicotyledons</taxon>
        <taxon>Gunneridae</taxon>
        <taxon>Pentapetalae</taxon>
        <taxon>asterids</taxon>
        <taxon>campanulids</taxon>
        <taxon>Asterales</taxon>
        <taxon>Asteraceae</taxon>
        <taxon>Asteroideae</taxon>
        <taxon>Anthemideae</taxon>
        <taxon>Anthemidinae</taxon>
        <taxon>Tanacetum</taxon>
    </lineage>
</organism>
<feature type="signal peptide" evidence="2">
    <location>
        <begin position="1"/>
        <end position="20"/>
    </location>
</feature>
<sequence length="112" mass="12911">MQRPHAFSMLLIRLYTYVLTIKPQAIILIARFTFHEHVMDPLDISRNPRKEKGKKIASSLVISSSSSSSDDNEAPSFLKFYDELSDSEERSKRRQEGCLKTWVERCTTLQGC</sequence>
<evidence type="ECO:0000256" key="1">
    <source>
        <dbReference type="SAM" id="MobiDB-lite"/>
    </source>
</evidence>
<protein>
    <submittedName>
        <fullName evidence="3">Uncharacterized protein</fullName>
    </submittedName>
</protein>
<dbReference type="Proteomes" id="UP001151760">
    <property type="component" value="Unassembled WGS sequence"/>
</dbReference>
<evidence type="ECO:0000256" key="2">
    <source>
        <dbReference type="SAM" id="SignalP"/>
    </source>
</evidence>
<proteinExistence type="predicted"/>
<evidence type="ECO:0000313" key="3">
    <source>
        <dbReference type="EMBL" id="GJT31385.1"/>
    </source>
</evidence>
<reference evidence="3" key="2">
    <citation type="submission" date="2022-01" db="EMBL/GenBank/DDBJ databases">
        <authorList>
            <person name="Yamashiro T."/>
            <person name="Shiraishi A."/>
            <person name="Satake H."/>
            <person name="Nakayama K."/>
        </authorList>
    </citation>
    <scope>NUCLEOTIDE SEQUENCE</scope>
</reference>
<keyword evidence="2" id="KW-0732">Signal</keyword>